<dbReference type="EMBL" id="KQ991089">
    <property type="protein sequence ID" value="KZV52371.1"/>
    <property type="molecule type" value="Genomic_DNA"/>
</dbReference>
<gene>
    <name evidence="1" type="ORF">F511_33221</name>
</gene>
<name>A0A2Z7D660_9LAMI</name>
<evidence type="ECO:0000313" key="1">
    <source>
        <dbReference type="EMBL" id="KZV52371.1"/>
    </source>
</evidence>
<accession>A0A2Z7D660</accession>
<protein>
    <recommendedName>
        <fullName evidence="3">Retrotransposon Copia-like N-terminal domain-containing protein</fullName>
    </recommendedName>
</protein>
<dbReference type="OrthoDB" id="5544992at2759"/>
<dbReference type="Proteomes" id="UP000250235">
    <property type="component" value="Unassembled WGS sequence"/>
</dbReference>
<evidence type="ECO:0000313" key="2">
    <source>
        <dbReference type="Proteomes" id="UP000250235"/>
    </source>
</evidence>
<evidence type="ECO:0008006" key="3">
    <source>
        <dbReference type="Google" id="ProtNLM"/>
    </source>
</evidence>
<sequence>MSSLQITTLYLNDRDYLKWAQYLKIVVCARGKLGYLTSDLPAPTTTDPTYPI</sequence>
<reference evidence="1 2" key="1">
    <citation type="journal article" date="2015" name="Proc. Natl. Acad. Sci. U.S.A.">
        <title>The resurrection genome of Boea hygrometrica: A blueprint for survival of dehydration.</title>
        <authorList>
            <person name="Xiao L."/>
            <person name="Yang G."/>
            <person name="Zhang L."/>
            <person name="Yang X."/>
            <person name="Zhao S."/>
            <person name="Ji Z."/>
            <person name="Zhou Q."/>
            <person name="Hu M."/>
            <person name="Wang Y."/>
            <person name="Chen M."/>
            <person name="Xu Y."/>
            <person name="Jin H."/>
            <person name="Xiao X."/>
            <person name="Hu G."/>
            <person name="Bao F."/>
            <person name="Hu Y."/>
            <person name="Wan P."/>
            <person name="Li L."/>
            <person name="Deng X."/>
            <person name="Kuang T."/>
            <person name="Xiang C."/>
            <person name="Zhu J.K."/>
            <person name="Oliver M.J."/>
            <person name="He Y."/>
        </authorList>
    </citation>
    <scope>NUCLEOTIDE SEQUENCE [LARGE SCALE GENOMIC DNA]</scope>
    <source>
        <strain evidence="2">cv. XS01</strain>
    </source>
</reference>
<dbReference type="AlphaFoldDB" id="A0A2Z7D660"/>
<keyword evidence="2" id="KW-1185">Reference proteome</keyword>
<proteinExistence type="predicted"/>
<organism evidence="1 2">
    <name type="scientific">Dorcoceras hygrometricum</name>
    <dbReference type="NCBI Taxonomy" id="472368"/>
    <lineage>
        <taxon>Eukaryota</taxon>
        <taxon>Viridiplantae</taxon>
        <taxon>Streptophyta</taxon>
        <taxon>Embryophyta</taxon>
        <taxon>Tracheophyta</taxon>
        <taxon>Spermatophyta</taxon>
        <taxon>Magnoliopsida</taxon>
        <taxon>eudicotyledons</taxon>
        <taxon>Gunneridae</taxon>
        <taxon>Pentapetalae</taxon>
        <taxon>asterids</taxon>
        <taxon>lamiids</taxon>
        <taxon>Lamiales</taxon>
        <taxon>Gesneriaceae</taxon>
        <taxon>Didymocarpoideae</taxon>
        <taxon>Trichosporeae</taxon>
        <taxon>Loxocarpinae</taxon>
        <taxon>Dorcoceras</taxon>
    </lineage>
</organism>